<name>A0A2I0QZ90_9FLAO</name>
<dbReference type="InterPro" id="IPR032286">
    <property type="entry name" value="DUF4837"/>
</dbReference>
<dbReference type="EMBL" id="PJNI01000021">
    <property type="protein sequence ID" value="PKR79661.1"/>
    <property type="molecule type" value="Genomic_DNA"/>
</dbReference>
<comment type="caution">
    <text evidence="2">The sequence shown here is derived from an EMBL/GenBank/DDBJ whole genome shotgun (WGS) entry which is preliminary data.</text>
</comment>
<reference evidence="2 3" key="1">
    <citation type="submission" date="2017-12" db="EMBL/GenBank/DDBJ databases">
        <title>The draft genome sequence of Brumimicrobium saltpan LHR20.</title>
        <authorList>
            <person name="Do Z.-J."/>
            <person name="Luo H.-R."/>
        </authorList>
    </citation>
    <scope>NUCLEOTIDE SEQUENCE [LARGE SCALE GENOMIC DNA]</scope>
    <source>
        <strain evidence="2 3">LHR20</strain>
    </source>
</reference>
<dbReference type="Proteomes" id="UP000236654">
    <property type="component" value="Unassembled WGS sequence"/>
</dbReference>
<dbReference type="Pfam" id="PF16125">
    <property type="entry name" value="DUF4837"/>
    <property type="match status" value="1"/>
</dbReference>
<dbReference type="AlphaFoldDB" id="A0A2I0QZ90"/>
<gene>
    <name evidence="2" type="ORF">CW751_13920</name>
</gene>
<dbReference type="PROSITE" id="PS51257">
    <property type="entry name" value="PROKAR_LIPOPROTEIN"/>
    <property type="match status" value="1"/>
</dbReference>
<keyword evidence="1" id="KW-0732">Signal</keyword>
<protein>
    <recommendedName>
        <fullName evidence="4">DUF4837 domain-containing protein</fullName>
    </recommendedName>
</protein>
<dbReference type="OrthoDB" id="1115230at2"/>
<sequence>MIMKYYYLLLFTAFILFSCGDSTETLTRKDNKKQQSLQNNNNEIPTDDRQIIKKGSISQYTGKPGKLIIVAENTIYTKELKVLFDSVFSAPIKPYYPYTPYFEIVHRTPTKFKQLSTRLRNVIEIDLNEKYKKNQPKMEILEDYYAKTQLYTKLKAHDINDVYELIQEEINYLFKIYERQEWKREYYRHAKNENNHVNQKLAKQFGINLKLPDNLRYESISDEYAILLFPNRTRNMEMKTTNSSYTDTKVNFIQSGLMIWEYPFKDERQLKPENLMIMRDTILKYYAKHEIEGVYMGTQNHPAVKPIYHKIKIGDIEGWEFKGLFKFTGEAEPSGGRFWSFHFKHPHRNTIVALSGYIDAPPTFPANFDINRIRAIIYSLSFTD</sequence>
<evidence type="ECO:0000256" key="1">
    <source>
        <dbReference type="SAM" id="SignalP"/>
    </source>
</evidence>
<evidence type="ECO:0000313" key="3">
    <source>
        <dbReference type="Proteomes" id="UP000236654"/>
    </source>
</evidence>
<feature type="chain" id="PRO_5014194664" description="DUF4837 domain-containing protein" evidence="1">
    <location>
        <begin position="24"/>
        <end position="384"/>
    </location>
</feature>
<evidence type="ECO:0008006" key="4">
    <source>
        <dbReference type="Google" id="ProtNLM"/>
    </source>
</evidence>
<proteinExistence type="predicted"/>
<organism evidence="2 3">
    <name type="scientific">Brumimicrobium salinarum</name>
    <dbReference type="NCBI Taxonomy" id="2058658"/>
    <lineage>
        <taxon>Bacteria</taxon>
        <taxon>Pseudomonadati</taxon>
        <taxon>Bacteroidota</taxon>
        <taxon>Flavobacteriia</taxon>
        <taxon>Flavobacteriales</taxon>
        <taxon>Crocinitomicaceae</taxon>
        <taxon>Brumimicrobium</taxon>
    </lineage>
</organism>
<keyword evidence="3" id="KW-1185">Reference proteome</keyword>
<evidence type="ECO:0000313" key="2">
    <source>
        <dbReference type="EMBL" id="PKR79661.1"/>
    </source>
</evidence>
<accession>A0A2I0QZ90</accession>
<feature type="signal peptide" evidence="1">
    <location>
        <begin position="1"/>
        <end position="23"/>
    </location>
</feature>